<keyword evidence="1" id="KW-0472">Membrane</keyword>
<dbReference type="Proteomes" id="UP000824988">
    <property type="component" value="Chromosome"/>
</dbReference>
<evidence type="ECO:0000313" key="3">
    <source>
        <dbReference type="Proteomes" id="UP000824988"/>
    </source>
</evidence>
<organism evidence="2 3">
    <name type="scientific">Methylogaea oryzae</name>
    <dbReference type="NCBI Taxonomy" id="1295382"/>
    <lineage>
        <taxon>Bacteria</taxon>
        <taxon>Pseudomonadati</taxon>
        <taxon>Pseudomonadota</taxon>
        <taxon>Gammaproteobacteria</taxon>
        <taxon>Methylococcales</taxon>
        <taxon>Methylococcaceae</taxon>
        <taxon>Methylogaea</taxon>
    </lineage>
</organism>
<gene>
    <name evidence="2" type="primary">fxsA</name>
    <name evidence="2" type="ORF">MoryE10_31450</name>
</gene>
<name>A0A8D5AL72_9GAMM</name>
<accession>A0A8D5AL72</accession>
<dbReference type="KEGG" id="moz:MoryE10_31450"/>
<dbReference type="NCBIfam" id="NF008528">
    <property type="entry name" value="PRK11463.1-2"/>
    <property type="match status" value="1"/>
</dbReference>
<proteinExistence type="predicted"/>
<dbReference type="PANTHER" id="PTHR35335">
    <property type="entry name" value="UPF0716 PROTEIN FXSA"/>
    <property type="match status" value="1"/>
</dbReference>
<reference evidence="2" key="1">
    <citation type="submission" date="2019-06" db="EMBL/GenBank/DDBJ databases">
        <title>Complete genome sequence of Methylogaea oryzae strain JCM16910.</title>
        <authorList>
            <person name="Asakawa S."/>
        </authorList>
    </citation>
    <scope>NUCLEOTIDE SEQUENCE</scope>
    <source>
        <strain evidence="2">E10</strain>
    </source>
</reference>
<dbReference type="InterPro" id="IPR007313">
    <property type="entry name" value="FxsA"/>
</dbReference>
<feature type="transmembrane region" description="Helical" evidence="1">
    <location>
        <begin position="79"/>
        <end position="102"/>
    </location>
</feature>
<dbReference type="AlphaFoldDB" id="A0A8D5AL72"/>
<dbReference type="EMBL" id="AP019782">
    <property type="protein sequence ID" value="BBL72539.1"/>
    <property type="molecule type" value="Genomic_DNA"/>
</dbReference>
<evidence type="ECO:0000313" key="2">
    <source>
        <dbReference type="EMBL" id="BBL72539.1"/>
    </source>
</evidence>
<evidence type="ECO:0000256" key="1">
    <source>
        <dbReference type="SAM" id="Phobius"/>
    </source>
</evidence>
<sequence length="146" mass="15873">MNIFRIALIALLSVPVVEIFLLVQAGGLIGVFPTVLLVIGTGVWGAYLFHTEGLATWLRLQNTLARGELPTMELVEGPLVLVGGILLLTPGFLTDIAGLVCLMPQSRRWLANYVLARGWLKEAMAGAWRPSSKGDVIEGEYRKEGD</sequence>
<protein>
    <submittedName>
        <fullName evidence="2">Membrane protein FxsA</fullName>
    </submittedName>
</protein>
<keyword evidence="3" id="KW-1185">Reference proteome</keyword>
<dbReference type="PANTHER" id="PTHR35335:SF1">
    <property type="entry name" value="UPF0716 PROTEIN FXSA"/>
    <property type="match status" value="1"/>
</dbReference>
<dbReference type="GO" id="GO:0016020">
    <property type="term" value="C:membrane"/>
    <property type="evidence" value="ECO:0007669"/>
    <property type="project" value="InterPro"/>
</dbReference>
<keyword evidence="1" id="KW-1133">Transmembrane helix</keyword>
<dbReference type="RefSeq" id="WP_221047618.1">
    <property type="nucleotide sequence ID" value="NZ_AP019782.1"/>
</dbReference>
<feature type="transmembrane region" description="Helical" evidence="1">
    <location>
        <begin position="30"/>
        <end position="49"/>
    </location>
</feature>
<feature type="transmembrane region" description="Helical" evidence="1">
    <location>
        <begin position="6"/>
        <end position="23"/>
    </location>
</feature>
<dbReference type="Pfam" id="PF04186">
    <property type="entry name" value="FxsA"/>
    <property type="match status" value="1"/>
</dbReference>
<keyword evidence="1" id="KW-0812">Transmembrane</keyword>